<evidence type="ECO:0000256" key="1">
    <source>
        <dbReference type="SAM" id="MobiDB-lite"/>
    </source>
</evidence>
<dbReference type="EMBL" id="JALJOS010000019">
    <property type="protein sequence ID" value="KAK9827111.1"/>
    <property type="molecule type" value="Genomic_DNA"/>
</dbReference>
<evidence type="ECO:0000313" key="3">
    <source>
        <dbReference type="Proteomes" id="UP001438707"/>
    </source>
</evidence>
<dbReference type="Proteomes" id="UP001438707">
    <property type="component" value="Unassembled WGS sequence"/>
</dbReference>
<gene>
    <name evidence="2" type="ORF">WJX74_006871</name>
</gene>
<feature type="region of interest" description="Disordered" evidence="1">
    <location>
        <begin position="187"/>
        <end position="251"/>
    </location>
</feature>
<organism evidence="2 3">
    <name type="scientific">Apatococcus lobatus</name>
    <dbReference type="NCBI Taxonomy" id="904363"/>
    <lineage>
        <taxon>Eukaryota</taxon>
        <taxon>Viridiplantae</taxon>
        <taxon>Chlorophyta</taxon>
        <taxon>core chlorophytes</taxon>
        <taxon>Trebouxiophyceae</taxon>
        <taxon>Chlorellales</taxon>
        <taxon>Chlorellaceae</taxon>
        <taxon>Apatococcus</taxon>
    </lineage>
</organism>
<name>A0AAW1R0A9_9CHLO</name>
<evidence type="ECO:0000313" key="2">
    <source>
        <dbReference type="EMBL" id="KAK9827111.1"/>
    </source>
</evidence>
<dbReference type="AlphaFoldDB" id="A0AAW1R0A9"/>
<sequence length="393" mass="42707">MASGAPHTRTAPEVPAATGAASVASDTRGQHGDGPVADGVILGRFAQASRCRNGRRDLGHEDAGSETSRAQIREARGLTTKGQMMLVAEPAGGEGPTRIKFCCPDPGCKATLMAPFRGSASNIMRHFRYHQDHAGEGVRRVLFAACQVQYPSGQRFTYVSDEYGEVGRELLVRGGLDALALHPRISAQPQPQPHQASGSGSGSDQPAAAAAATGTRRTRKRSGPGQSRPEGRAARSRERPRQPADTEDDRWAEQGRLNAEQARTIAEQQARINKQDKVIAKGQDFMDEQEARNEDFLGGLLGLRQFAMQCKRETEAGLAELDARLQRLQKHNRNMLVYFSEDRAERAVSILRERLGEDADRFNPNVLGKVAEGEPFASEVCVEGRGGFDEVLL</sequence>
<feature type="compositionally biased region" description="Low complexity" evidence="1">
    <location>
        <begin position="187"/>
        <end position="215"/>
    </location>
</feature>
<accession>A0AAW1R0A9</accession>
<comment type="caution">
    <text evidence="2">The sequence shown here is derived from an EMBL/GenBank/DDBJ whole genome shotgun (WGS) entry which is preliminary data.</text>
</comment>
<evidence type="ECO:0008006" key="4">
    <source>
        <dbReference type="Google" id="ProtNLM"/>
    </source>
</evidence>
<keyword evidence="3" id="KW-1185">Reference proteome</keyword>
<proteinExistence type="predicted"/>
<feature type="region of interest" description="Disordered" evidence="1">
    <location>
        <begin position="1"/>
        <end position="38"/>
    </location>
</feature>
<reference evidence="2 3" key="1">
    <citation type="journal article" date="2024" name="Nat. Commun.">
        <title>Phylogenomics reveals the evolutionary origins of lichenization in chlorophyte algae.</title>
        <authorList>
            <person name="Puginier C."/>
            <person name="Libourel C."/>
            <person name="Otte J."/>
            <person name="Skaloud P."/>
            <person name="Haon M."/>
            <person name="Grisel S."/>
            <person name="Petersen M."/>
            <person name="Berrin J.G."/>
            <person name="Delaux P.M."/>
            <person name="Dal Grande F."/>
            <person name="Keller J."/>
        </authorList>
    </citation>
    <scope>NUCLEOTIDE SEQUENCE [LARGE SCALE GENOMIC DNA]</scope>
    <source>
        <strain evidence="2 3">SAG 2145</strain>
    </source>
</reference>
<protein>
    <recommendedName>
        <fullName evidence="4">C2H2-type domain-containing protein</fullName>
    </recommendedName>
</protein>
<feature type="compositionally biased region" description="Basic and acidic residues" evidence="1">
    <location>
        <begin position="229"/>
        <end position="251"/>
    </location>
</feature>